<comment type="caution">
    <text evidence="1">The sequence shown here is derived from an EMBL/GenBank/DDBJ whole genome shotgun (WGS) entry which is preliminary data.</text>
</comment>
<reference evidence="1 2" key="1">
    <citation type="submission" date="2020-08" db="EMBL/GenBank/DDBJ databases">
        <title>Genomic Encyclopedia of Type Strains, Phase IV (KMG-IV): sequencing the most valuable type-strain genomes for metagenomic binning, comparative biology and taxonomic classification.</title>
        <authorList>
            <person name="Goeker M."/>
        </authorList>
    </citation>
    <scope>NUCLEOTIDE SEQUENCE [LARGE SCALE GENOMIC DNA]</scope>
    <source>
        <strain evidence="1 2">DSM 29007</strain>
    </source>
</reference>
<protein>
    <submittedName>
        <fullName evidence="1">Uncharacterized protein</fullName>
    </submittedName>
</protein>
<keyword evidence="2" id="KW-1185">Reference proteome</keyword>
<dbReference type="EMBL" id="JACHIA010000014">
    <property type="protein sequence ID" value="MBB6072268.1"/>
    <property type="molecule type" value="Genomic_DNA"/>
</dbReference>
<sequence length="106" mass="10872">MKKLTLQLDDLRIESFSTTGAPHERGTVVGEEQCTCPTACSCPGCPTCDASCNGTCGGTCDASCYGTCGDSCAGCTWEASCGTNSCNYTCDGFATYGGPAQECRLC</sequence>
<accession>A0A841H2S1</accession>
<gene>
    <name evidence="1" type="ORF">HNQ61_003930</name>
</gene>
<evidence type="ECO:0000313" key="1">
    <source>
        <dbReference type="EMBL" id="MBB6072268.1"/>
    </source>
</evidence>
<dbReference type="Proteomes" id="UP000582837">
    <property type="component" value="Unassembled WGS sequence"/>
</dbReference>
<name>A0A841H2S1_9BACT</name>
<proteinExistence type="predicted"/>
<dbReference type="RefSeq" id="WP_170036402.1">
    <property type="nucleotide sequence ID" value="NZ_JABDTL010000002.1"/>
</dbReference>
<organism evidence="1 2">
    <name type="scientific">Longimicrobium terrae</name>
    <dbReference type="NCBI Taxonomy" id="1639882"/>
    <lineage>
        <taxon>Bacteria</taxon>
        <taxon>Pseudomonadati</taxon>
        <taxon>Gemmatimonadota</taxon>
        <taxon>Longimicrobiia</taxon>
        <taxon>Longimicrobiales</taxon>
        <taxon>Longimicrobiaceae</taxon>
        <taxon>Longimicrobium</taxon>
    </lineage>
</organism>
<dbReference type="AlphaFoldDB" id="A0A841H2S1"/>
<evidence type="ECO:0000313" key="2">
    <source>
        <dbReference type="Proteomes" id="UP000582837"/>
    </source>
</evidence>